<reference evidence="1 2" key="1">
    <citation type="submission" date="2024-04" db="EMBL/GenBank/DDBJ databases">
        <title>genome sequences of Mucor flavus KT1a and Helicostylum pulchrum KT1b strains isolated from the surface of a dry-aged beef.</title>
        <authorList>
            <person name="Toyotome T."/>
            <person name="Hosono M."/>
            <person name="Torimaru M."/>
            <person name="Fukuda K."/>
            <person name="Mikami N."/>
        </authorList>
    </citation>
    <scope>NUCLEOTIDE SEQUENCE [LARGE SCALE GENOMIC DNA]</scope>
    <source>
        <strain evidence="1 2">KT1a</strain>
    </source>
</reference>
<proteinExistence type="predicted"/>
<gene>
    <name evidence="1" type="ORF">MFLAVUS_006434</name>
</gene>
<protein>
    <submittedName>
        <fullName evidence="1">Uncharacterized protein</fullName>
    </submittedName>
</protein>
<dbReference type="EMBL" id="BAABUK010000015">
    <property type="protein sequence ID" value="GAA5812970.1"/>
    <property type="molecule type" value="Genomic_DNA"/>
</dbReference>
<accession>A0ABP9Z1H9</accession>
<comment type="caution">
    <text evidence="1">The sequence shown here is derived from an EMBL/GenBank/DDBJ whole genome shotgun (WGS) entry which is preliminary data.</text>
</comment>
<keyword evidence="2" id="KW-1185">Reference proteome</keyword>
<evidence type="ECO:0000313" key="2">
    <source>
        <dbReference type="Proteomes" id="UP001473302"/>
    </source>
</evidence>
<organism evidence="1 2">
    <name type="scientific">Mucor flavus</name>
    <dbReference type="NCBI Taxonomy" id="439312"/>
    <lineage>
        <taxon>Eukaryota</taxon>
        <taxon>Fungi</taxon>
        <taxon>Fungi incertae sedis</taxon>
        <taxon>Mucoromycota</taxon>
        <taxon>Mucoromycotina</taxon>
        <taxon>Mucoromycetes</taxon>
        <taxon>Mucorales</taxon>
        <taxon>Mucorineae</taxon>
        <taxon>Mucoraceae</taxon>
        <taxon>Mucor</taxon>
    </lineage>
</organism>
<sequence length="258" mass="29994">MRSIHRIPHFDVDKHNEVNHLIDPLKKAFEIGKLDQIKKTIRGMKNVRVYNGNSFTTIDYRLLDILEYITQLCSNKKFDPITHWTHIFDILFRGTNVKLSNRSPKSNGNKVTKNNILFHCHSQNTRFGQFNNIELSLCGVTLATNGEDEKESLFQSQLIVSNKTILDRLESAYDMDTNQDFFPIGIQVVDYVGYLYSIRKYKGIYVASQVCESTLSIPRTIDEFYSFLYDDHVLEMLCNLKRHYVNMAKLVRHASVTT</sequence>
<dbReference type="Proteomes" id="UP001473302">
    <property type="component" value="Unassembled WGS sequence"/>
</dbReference>
<evidence type="ECO:0000313" key="1">
    <source>
        <dbReference type="EMBL" id="GAA5812970.1"/>
    </source>
</evidence>
<name>A0ABP9Z1H9_9FUNG</name>